<reference evidence="2 3" key="1">
    <citation type="submission" date="2017-04" db="EMBL/GenBank/DDBJ databases">
        <title>Draft genome sequence of Marssonina coronaria NL1: causal agent of apple blotch.</title>
        <authorList>
            <person name="Cheng Q."/>
        </authorList>
    </citation>
    <scope>NUCLEOTIDE SEQUENCE [LARGE SCALE GENOMIC DNA]</scope>
    <source>
        <strain evidence="2 3">NL1</strain>
    </source>
</reference>
<dbReference type="AlphaFoldDB" id="A0A218Z1K0"/>
<evidence type="ECO:0000313" key="3">
    <source>
        <dbReference type="Proteomes" id="UP000242519"/>
    </source>
</evidence>
<accession>A0A218Z1K0</accession>
<organism evidence="2 3">
    <name type="scientific">Diplocarpon coronariae</name>
    <dbReference type="NCBI Taxonomy" id="2795749"/>
    <lineage>
        <taxon>Eukaryota</taxon>
        <taxon>Fungi</taxon>
        <taxon>Dikarya</taxon>
        <taxon>Ascomycota</taxon>
        <taxon>Pezizomycotina</taxon>
        <taxon>Leotiomycetes</taxon>
        <taxon>Helotiales</taxon>
        <taxon>Drepanopezizaceae</taxon>
        <taxon>Diplocarpon</taxon>
    </lineage>
</organism>
<name>A0A218Z1K0_9HELO</name>
<evidence type="ECO:0000256" key="1">
    <source>
        <dbReference type="SAM" id="MobiDB-lite"/>
    </source>
</evidence>
<evidence type="ECO:0000313" key="2">
    <source>
        <dbReference type="EMBL" id="OWP01941.1"/>
    </source>
</evidence>
<dbReference type="STRING" id="503106.A0A218Z1K0"/>
<dbReference type="InParanoid" id="A0A218Z1K0"/>
<protein>
    <submittedName>
        <fullName evidence="2">Uncharacterized protein</fullName>
    </submittedName>
</protein>
<comment type="caution">
    <text evidence="2">The sequence shown here is derived from an EMBL/GenBank/DDBJ whole genome shotgun (WGS) entry which is preliminary data.</text>
</comment>
<dbReference type="OrthoDB" id="3595120at2759"/>
<feature type="compositionally biased region" description="Basic and acidic residues" evidence="1">
    <location>
        <begin position="69"/>
        <end position="79"/>
    </location>
</feature>
<dbReference type="EMBL" id="MZNU01000253">
    <property type="protein sequence ID" value="OWP01941.1"/>
    <property type="molecule type" value="Genomic_DNA"/>
</dbReference>
<dbReference type="Proteomes" id="UP000242519">
    <property type="component" value="Unassembled WGS sequence"/>
</dbReference>
<feature type="region of interest" description="Disordered" evidence="1">
    <location>
        <begin position="65"/>
        <end position="92"/>
    </location>
</feature>
<sequence length="115" mass="13324">MGTTLPKYELSGRFTGAEGNASRWLNRLQYDFKSAGYTSPDLEMFFEAIDILFEGPAAEWLEWQPQIPRDPERDTRPQEDQPSEEALGPKDLYAENFRKTLQDGKRRGLYLAEDF</sequence>
<proteinExistence type="predicted"/>
<gene>
    <name evidence="2" type="ORF">B2J93_4567</name>
</gene>
<keyword evidence="3" id="KW-1185">Reference proteome</keyword>